<dbReference type="InterPro" id="IPR006311">
    <property type="entry name" value="TAT_signal"/>
</dbReference>
<proteinExistence type="predicted"/>
<evidence type="ECO:0000256" key="1">
    <source>
        <dbReference type="SAM" id="SignalP"/>
    </source>
</evidence>
<evidence type="ECO:0000313" key="3">
    <source>
        <dbReference type="Proteomes" id="UP000331127"/>
    </source>
</evidence>
<comment type="caution">
    <text evidence="2">The sequence shown here is derived from an EMBL/GenBank/DDBJ whole genome shotgun (WGS) entry which is preliminary data.</text>
</comment>
<organism evidence="2 3">
    <name type="scientific">Acrocarpospora macrocephala</name>
    <dbReference type="NCBI Taxonomy" id="150177"/>
    <lineage>
        <taxon>Bacteria</taxon>
        <taxon>Bacillati</taxon>
        <taxon>Actinomycetota</taxon>
        <taxon>Actinomycetes</taxon>
        <taxon>Streptosporangiales</taxon>
        <taxon>Streptosporangiaceae</taxon>
        <taxon>Acrocarpospora</taxon>
    </lineage>
</organism>
<name>A0A5M3WQ00_9ACTN</name>
<reference evidence="2 3" key="1">
    <citation type="submission" date="2019-10" db="EMBL/GenBank/DDBJ databases">
        <title>Whole genome shotgun sequence of Acrocarpospora macrocephala NBRC 16266.</title>
        <authorList>
            <person name="Ichikawa N."/>
            <person name="Kimura A."/>
            <person name="Kitahashi Y."/>
            <person name="Komaki H."/>
            <person name="Oguchi A."/>
        </authorList>
    </citation>
    <scope>NUCLEOTIDE SEQUENCE [LARGE SCALE GENOMIC DNA]</scope>
    <source>
        <strain evidence="2 3">NBRC 16266</strain>
    </source>
</reference>
<dbReference type="EMBL" id="BLAE01000026">
    <property type="protein sequence ID" value="GES11024.1"/>
    <property type="molecule type" value="Genomic_DNA"/>
</dbReference>
<evidence type="ECO:0000313" key="2">
    <source>
        <dbReference type="EMBL" id="GES11024.1"/>
    </source>
</evidence>
<dbReference type="PROSITE" id="PS51257">
    <property type="entry name" value="PROKAR_LIPOPROTEIN"/>
    <property type="match status" value="1"/>
</dbReference>
<accession>A0A5M3WQ00</accession>
<feature type="signal peptide" evidence="1">
    <location>
        <begin position="1"/>
        <end position="30"/>
    </location>
</feature>
<feature type="chain" id="PRO_5024444797" description="Lipoprotein" evidence="1">
    <location>
        <begin position="31"/>
        <end position="141"/>
    </location>
</feature>
<keyword evidence="1" id="KW-0732">Signal</keyword>
<keyword evidence="3" id="KW-1185">Reference proteome</keyword>
<dbReference type="Proteomes" id="UP000331127">
    <property type="component" value="Unassembled WGS sequence"/>
</dbReference>
<dbReference type="PROSITE" id="PS51318">
    <property type="entry name" value="TAT"/>
    <property type="match status" value="1"/>
</dbReference>
<evidence type="ECO:0008006" key="4">
    <source>
        <dbReference type="Google" id="ProtNLM"/>
    </source>
</evidence>
<protein>
    <recommendedName>
        <fullName evidence="4">Lipoprotein</fullName>
    </recommendedName>
</protein>
<dbReference type="AlphaFoldDB" id="A0A5M3WQ00"/>
<gene>
    <name evidence="2" type="ORF">Amac_046210</name>
</gene>
<dbReference type="RefSeq" id="WP_155356417.1">
    <property type="nucleotide sequence ID" value="NZ_BAAAHL010000036.1"/>
</dbReference>
<sequence>MMISRRIRMTFLAASVAALVLTGCNSPGCAAEAANGLRILHASIQNSFLPEELQASYDFSGCDSGDGPSIAINVNSDVSMPALAKRLREHDSWQQLSPDEAKRYRYQIHLSEVMKKSVQGRWVVAMFGQRGDSKEIDIQFE</sequence>